<name>A0ABS3SZL4_9FLAO</name>
<dbReference type="EMBL" id="JAGEVF010000002">
    <property type="protein sequence ID" value="MBO3115928.1"/>
    <property type="molecule type" value="Genomic_DNA"/>
</dbReference>
<dbReference type="RefSeq" id="WP_208152691.1">
    <property type="nucleotide sequence ID" value="NZ_JAGEVF010000002.1"/>
</dbReference>
<dbReference type="PANTHER" id="PTHR41247">
    <property type="entry name" value="HTH-TYPE TRANSCRIPTIONAL REPRESSOR YCNK"/>
    <property type="match status" value="1"/>
</dbReference>
<keyword evidence="2" id="KW-1185">Reference proteome</keyword>
<organism evidence="1 2">
    <name type="scientific">Winogradskyella pelagia</name>
    <dbReference type="NCBI Taxonomy" id="2819984"/>
    <lineage>
        <taxon>Bacteria</taxon>
        <taxon>Pseudomonadati</taxon>
        <taxon>Bacteroidota</taxon>
        <taxon>Flavobacteriia</taxon>
        <taxon>Flavobacteriales</taxon>
        <taxon>Flavobacteriaceae</taxon>
        <taxon>Winogradskyella</taxon>
    </lineage>
</organism>
<dbReference type="SUPFAM" id="SSF160387">
    <property type="entry name" value="NosL/MerB-like"/>
    <property type="match status" value="1"/>
</dbReference>
<dbReference type="Pfam" id="PF05573">
    <property type="entry name" value="NosL"/>
    <property type="match status" value="1"/>
</dbReference>
<dbReference type="PROSITE" id="PS51257">
    <property type="entry name" value="PROKAR_LIPOPROTEIN"/>
    <property type="match status" value="1"/>
</dbReference>
<accession>A0ABS3SZL4</accession>
<sequence length="142" mass="15906">MKRISLLLILFTFLSCSKTPEPIKYGTDMCHFCKMTIVTKTHAAQMVTGKGKQYKFDAIECMIRFLNDKQELILDSNLLITDYTSPGTMINAKTASYVISEAVSSPMGANLTGFSSFEQAKKAINNSSADYYDWDGIFKKLN</sequence>
<dbReference type="Proteomes" id="UP000676776">
    <property type="component" value="Unassembled WGS sequence"/>
</dbReference>
<protein>
    <submittedName>
        <fullName evidence="1">Nitrous oxide reductase accessory protein NosL</fullName>
    </submittedName>
</protein>
<dbReference type="InterPro" id="IPR008719">
    <property type="entry name" value="N2O_reductase_NosL"/>
</dbReference>
<reference evidence="1 2" key="1">
    <citation type="submission" date="2021-03" db="EMBL/GenBank/DDBJ databases">
        <title>Winogradskyella sp. nov., isolated from costal sediment.</title>
        <authorList>
            <person name="Gao C."/>
        </authorList>
    </citation>
    <scope>NUCLEOTIDE SEQUENCE [LARGE SCALE GENOMIC DNA]</scope>
    <source>
        <strain evidence="1 2">DF17</strain>
    </source>
</reference>
<comment type="caution">
    <text evidence="1">The sequence shown here is derived from an EMBL/GenBank/DDBJ whole genome shotgun (WGS) entry which is preliminary data.</text>
</comment>
<proteinExistence type="predicted"/>
<gene>
    <name evidence="1" type="ORF">J4050_04175</name>
</gene>
<evidence type="ECO:0000313" key="1">
    <source>
        <dbReference type="EMBL" id="MBO3115928.1"/>
    </source>
</evidence>
<evidence type="ECO:0000313" key="2">
    <source>
        <dbReference type="Proteomes" id="UP000676776"/>
    </source>
</evidence>
<dbReference type="PANTHER" id="PTHR41247:SF1">
    <property type="entry name" value="HTH-TYPE TRANSCRIPTIONAL REPRESSOR YCNK"/>
    <property type="match status" value="1"/>
</dbReference>